<name>A0A068Z7Y4_9GAMM</name>
<dbReference type="STRING" id="138074.SYMBAF_190019"/>
<gene>
    <name evidence="2" type="ORF">SYMBAF_16990</name>
</gene>
<geneLocation type="plasmid" evidence="2 3">
    <name>pSsAf2.3-2</name>
</geneLocation>
<accession>A0A068Z7Y4</accession>
<evidence type="ECO:0000256" key="1">
    <source>
        <dbReference type="SAM" id="Phobius"/>
    </source>
</evidence>
<keyword evidence="1" id="KW-0812">Transmembrane</keyword>
<feature type="transmembrane region" description="Helical" evidence="1">
    <location>
        <begin position="21"/>
        <end position="40"/>
    </location>
</feature>
<dbReference type="EMBL" id="CP050857">
    <property type="protein sequence ID" value="QLH64523.1"/>
    <property type="molecule type" value="Genomic_DNA"/>
</dbReference>
<keyword evidence="1" id="KW-1133">Transmembrane helix</keyword>
<keyword evidence="1" id="KW-0472">Membrane</keyword>
<protein>
    <submittedName>
        <fullName evidence="2">Conjugal transfer protein</fullName>
    </submittedName>
</protein>
<dbReference type="Proteomes" id="UP000042738">
    <property type="component" value="Plasmid pSsAf2.3-2"/>
</dbReference>
<dbReference type="RefSeq" id="WP_040264738.1">
    <property type="nucleotide sequence ID" value="NZ_CP050857.1"/>
</dbReference>
<keyword evidence="2" id="KW-0614">Plasmid</keyword>
<sequence>MRDNDPSRWPPGYWRDAGRSLNVYGVPGGLFFLYLFWFRFPAMNTLYSVTAVIAVFRLLQAFGWSVSVLAARGVRLMRGKSLSGRPWWYRRFTDGE</sequence>
<proteinExistence type="predicted"/>
<evidence type="ECO:0000313" key="2">
    <source>
        <dbReference type="EMBL" id="QLH64523.1"/>
    </source>
</evidence>
<evidence type="ECO:0000313" key="3">
    <source>
        <dbReference type="Proteomes" id="UP000042738"/>
    </source>
</evidence>
<dbReference type="GeneID" id="93738171"/>
<dbReference type="AlphaFoldDB" id="A0A068Z7Y4"/>
<feature type="transmembrane region" description="Helical" evidence="1">
    <location>
        <begin position="46"/>
        <end position="71"/>
    </location>
</feature>
<organism evidence="2 3">
    <name type="scientific">Serratia symbiotica</name>
    <dbReference type="NCBI Taxonomy" id="138074"/>
    <lineage>
        <taxon>Bacteria</taxon>
        <taxon>Pseudomonadati</taxon>
        <taxon>Pseudomonadota</taxon>
        <taxon>Gammaproteobacteria</taxon>
        <taxon>Enterobacterales</taxon>
        <taxon>Yersiniaceae</taxon>
        <taxon>Serratia</taxon>
    </lineage>
</organism>
<reference evidence="2 3" key="1">
    <citation type="journal article" date="2014" name="Genome Announc.">
        <title>Whole-Genome Sequence of Serratia symbiotica Strain CWBI-2.3T, a Free-Living Symbiont of the Black Bean Aphid Aphis fabae.</title>
        <authorList>
            <person name="Foray V."/>
            <person name="Grigorescu A.S."/>
            <person name="Sabri A."/>
            <person name="Haubruge E."/>
            <person name="Lognay G."/>
            <person name="Francis F."/>
            <person name="Fauconnier M.L."/>
            <person name="Hance T."/>
            <person name="Thonart P."/>
        </authorList>
    </citation>
    <scope>NUCLEOTIDE SEQUENCE [LARGE SCALE GENOMIC DNA]</scope>
    <source>
        <strain evidence="2">CWBI-2.3</strain>
        <plasmid evidence="2 3">pSsAf2.3-2</plasmid>
    </source>
</reference>